<dbReference type="eggNOG" id="ENOG502QRYC">
    <property type="taxonomic scope" value="Eukaryota"/>
</dbReference>
<evidence type="ECO:0000256" key="2">
    <source>
        <dbReference type="SAM" id="SignalP"/>
    </source>
</evidence>
<name>E4ZYG1_LEPMJ</name>
<dbReference type="HOGENOM" id="CLU_783189_0_0_1"/>
<dbReference type="OrthoDB" id="5406216at2759"/>
<sequence>MTSRSFRPFFGFMPSVCFVSVTVALYHANRSSKQIDCNGSEAPTHALTLQALRHKQHPTHLENRNHLAGKISRVMTMRSIVLHALILPTVSAGRLFADDAYLESAWEASTVANASPASLPRSDIPFQTITAEHENIELRQAPDVAANAAQPPVDPKAMPESPENAAKQVESSTDPALPAPGAAFPAPASSTSTELPPANPDPVDAALPATETSSPIPASKSPPEAAPMPAPLVAPLPSAASPIIAVVASASASAATTTPPSPTGVKGDDYISVQWVETWIGGTFSTWVPETWTVHFPSRTPGPAPGKGEIGLGTIEGQAGSTRTIYEGAAPTPAAVWARGVAAAVGMGVLGLVA</sequence>
<accession>E4ZYG1</accession>
<dbReference type="Proteomes" id="UP000002668">
    <property type="component" value="Genome"/>
</dbReference>
<dbReference type="AlphaFoldDB" id="E4ZYG1"/>
<feature type="compositionally biased region" description="Low complexity" evidence="1">
    <location>
        <begin position="175"/>
        <end position="188"/>
    </location>
</feature>
<feature type="chain" id="PRO_5003194907" evidence="2">
    <location>
        <begin position="25"/>
        <end position="354"/>
    </location>
</feature>
<dbReference type="OMA" id="WVETWIG"/>
<proteinExistence type="predicted"/>
<protein>
    <submittedName>
        <fullName evidence="3">Predicted protein</fullName>
    </submittedName>
</protein>
<feature type="signal peptide" evidence="2">
    <location>
        <begin position="1"/>
        <end position="24"/>
    </location>
</feature>
<gene>
    <name evidence="3" type="ORF">LEMA_P107520.1</name>
</gene>
<organism evidence="4">
    <name type="scientific">Leptosphaeria maculans (strain JN3 / isolate v23.1.3 / race Av1-4-5-6-7-8)</name>
    <name type="common">Blackleg fungus</name>
    <name type="synonym">Phoma lingam</name>
    <dbReference type="NCBI Taxonomy" id="985895"/>
    <lineage>
        <taxon>Eukaryota</taxon>
        <taxon>Fungi</taxon>
        <taxon>Dikarya</taxon>
        <taxon>Ascomycota</taxon>
        <taxon>Pezizomycotina</taxon>
        <taxon>Dothideomycetes</taxon>
        <taxon>Pleosporomycetidae</taxon>
        <taxon>Pleosporales</taxon>
        <taxon>Pleosporineae</taxon>
        <taxon>Leptosphaeriaceae</taxon>
        <taxon>Plenodomus</taxon>
        <taxon>Plenodomus lingam/Leptosphaeria maculans species complex</taxon>
    </lineage>
</organism>
<feature type="compositionally biased region" description="Low complexity" evidence="1">
    <location>
        <begin position="213"/>
        <end position="223"/>
    </location>
</feature>
<feature type="region of interest" description="Disordered" evidence="1">
    <location>
        <begin position="145"/>
        <end position="229"/>
    </location>
</feature>
<dbReference type="EMBL" id="FP929129">
    <property type="protein sequence ID" value="CBX96487.1"/>
    <property type="molecule type" value="Genomic_DNA"/>
</dbReference>
<dbReference type="STRING" id="985895.E4ZYG1"/>
<evidence type="ECO:0000313" key="3">
    <source>
        <dbReference type="EMBL" id="CBX96487.1"/>
    </source>
</evidence>
<dbReference type="InParanoid" id="E4ZYG1"/>
<reference evidence="4" key="1">
    <citation type="journal article" date="2011" name="Nat. Commun.">
        <title>Effector diversification within compartments of the Leptosphaeria maculans genome affected by Repeat-Induced Point mutations.</title>
        <authorList>
            <person name="Rouxel T."/>
            <person name="Grandaubert J."/>
            <person name="Hane J.K."/>
            <person name="Hoede C."/>
            <person name="van de Wouw A.P."/>
            <person name="Couloux A."/>
            <person name="Dominguez V."/>
            <person name="Anthouard V."/>
            <person name="Bally P."/>
            <person name="Bourras S."/>
            <person name="Cozijnsen A.J."/>
            <person name="Ciuffetti L.M."/>
            <person name="Degrave A."/>
            <person name="Dilmaghani A."/>
            <person name="Duret L."/>
            <person name="Fudal I."/>
            <person name="Goodwin S.B."/>
            <person name="Gout L."/>
            <person name="Glaser N."/>
            <person name="Linglin J."/>
            <person name="Kema G.H.J."/>
            <person name="Lapalu N."/>
            <person name="Lawrence C.B."/>
            <person name="May K."/>
            <person name="Meyer M."/>
            <person name="Ollivier B."/>
            <person name="Poulain J."/>
            <person name="Schoch C.L."/>
            <person name="Simon A."/>
            <person name="Spatafora J.W."/>
            <person name="Stachowiak A."/>
            <person name="Turgeon B.G."/>
            <person name="Tyler B.M."/>
            <person name="Vincent D."/>
            <person name="Weissenbach J."/>
            <person name="Amselem J."/>
            <person name="Quesneville H."/>
            <person name="Oliver R.P."/>
            <person name="Wincker P."/>
            <person name="Balesdent M.-H."/>
            <person name="Howlett B.J."/>
        </authorList>
    </citation>
    <scope>NUCLEOTIDE SEQUENCE [LARGE SCALE GENOMIC DNA]</scope>
    <source>
        <strain evidence="4">JN3 / isolate v23.1.3 / race Av1-4-5-6-7-8</strain>
    </source>
</reference>
<evidence type="ECO:0000256" key="1">
    <source>
        <dbReference type="SAM" id="MobiDB-lite"/>
    </source>
</evidence>
<keyword evidence="2" id="KW-0732">Signal</keyword>
<dbReference type="VEuPathDB" id="FungiDB:LEMA_P107520.1"/>
<keyword evidence="4" id="KW-1185">Reference proteome</keyword>
<evidence type="ECO:0000313" key="4">
    <source>
        <dbReference type="Proteomes" id="UP000002668"/>
    </source>
</evidence>